<evidence type="ECO:0000256" key="5">
    <source>
        <dbReference type="ARBA" id="ARBA00022692"/>
    </source>
</evidence>
<evidence type="ECO:0000256" key="3">
    <source>
        <dbReference type="ARBA" id="ARBA00022475"/>
    </source>
</evidence>
<evidence type="ECO:0000256" key="4">
    <source>
        <dbReference type="ARBA" id="ARBA00022614"/>
    </source>
</evidence>
<dbReference type="SUPFAM" id="SSF52058">
    <property type="entry name" value="L domain-like"/>
    <property type="match status" value="1"/>
</dbReference>
<comment type="subcellular location">
    <subcellularLocation>
        <location evidence="1">Cell membrane</location>
        <topology evidence="1">Single-pass type I membrane protein</topology>
    </subcellularLocation>
</comment>
<organism evidence="11 12">
    <name type="scientific">Carnegiea gigantea</name>
    <dbReference type="NCBI Taxonomy" id="171969"/>
    <lineage>
        <taxon>Eukaryota</taxon>
        <taxon>Viridiplantae</taxon>
        <taxon>Streptophyta</taxon>
        <taxon>Embryophyta</taxon>
        <taxon>Tracheophyta</taxon>
        <taxon>Spermatophyta</taxon>
        <taxon>Magnoliopsida</taxon>
        <taxon>eudicotyledons</taxon>
        <taxon>Gunneridae</taxon>
        <taxon>Pentapetalae</taxon>
        <taxon>Caryophyllales</taxon>
        <taxon>Cactineae</taxon>
        <taxon>Cactaceae</taxon>
        <taxon>Cactoideae</taxon>
        <taxon>Echinocereeae</taxon>
        <taxon>Carnegiea</taxon>
    </lineage>
</organism>
<dbReference type="GO" id="GO:0005886">
    <property type="term" value="C:plasma membrane"/>
    <property type="evidence" value="ECO:0007669"/>
    <property type="project" value="UniProtKB-SubCell"/>
</dbReference>
<dbReference type="PANTHER" id="PTHR27004">
    <property type="entry name" value="RECEPTOR-LIKE PROTEIN 12 ISOFORM X1"/>
    <property type="match status" value="1"/>
</dbReference>
<sequence>MTDLESLDLSNNNFSGEIPQRLTKLTSLEVINVSYNLLVGPIPQGGQFGASDESSFVGNLGLCGIPLSKKCRNVDESWTPSTTMGTNDEEDDSDHLIDWIIRGLGCVSGFAAGCALGKYFTDRHHEWFVETFERRRRRKPKRKVSVILLFPVLTLSHASLQQQQLCHDQEKSALLQFRQRFIINSDIARHLSFCNLPQWVDKKLAVETDRKFELHVYFAKPYQCCH</sequence>
<dbReference type="EMBL" id="JAKOGI010000117">
    <property type="protein sequence ID" value="KAJ8443472.1"/>
    <property type="molecule type" value="Genomic_DNA"/>
</dbReference>
<keyword evidence="10" id="KW-0325">Glycoprotein</keyword>
<dbReference type="OrthoDB" id="544346at2759"/>
<dbReference type="AlphaFoldDB" id="A0A9Q1QII4"/>
<keyword evidence="4" id="KW-0433">Leucine-rich repeat</keyword>
<evidence type="ECO:0000256" key="8">
    <source>
        <dbReference type="ARBA" id="ARBA00023136"/>
    </source>
</evidence>
<evidence type="ECO:0000256" key="10">
    <source>
        <dbReference type="ARBA" id="ARBA00023180"/>
    </source>
</evidence>
<keyword evidence="7" id="KW-1133">Transmembrane helix</keyword>
<keyword evidence="9" id="KW-0675">Receptor</keyword>
<dbReference type="Gene3D" id="3.80.10.10">
    <property type="entry name" value="Ribonuclease Inhibitor"/>
    <property type="match status" value="1"/>
</dbReference>
<accession>A0A9Q1QII4</accession>
<dbReference type="InterPro" id="IPR001611">
    <property type="entry name" value="Leu-rich_rpt"/>
</dbReference>
<dbReference type="PANTHER" id="PTHR27004:SF428">
    <property type="entry name" value="OS01G0160600 PROTEIN"/>
    <property type="match status" value="1"/>
</dbReference>
<dbReference type="InterPro" id="IPR032675">
    <property type="entry name" value="LRR_dom_sf"/>
</dbReference>
<name>A0A9Q1QII4_9CARY</name>
<evidence type="ECO:0000313" key="12">
    <source>
        <dbReference type="Proteomes" id="UP001153076"/>
    </source>
</evidence>
<protein>
    <submittedName>
        <fullName evidence="11">Uncharacterized protein</fullName>
    </submittedName>
</protein>
<dbReference type="Pfam" id="PF00560">
    <property type="entry name" value="LRR_1"/>
    <property type="match status" value="1"/>
</dbReference>
<keyword evidence="8" id="KW-0472">Membrane</keyword>
<comment type="caution">
    <text evidence="11">The sequence shown here is derived from an EMBL/GenBank/DDBJ whole genome shotgun (WGS) entry which is preliminary data.</text>
</comment>
<proteinExistence type="inferred from homology"/>
<keyword evidence="12" id="KW-1185">Reference proteome</keyword>
<comment type="similarity">
    <text evidence="2">Belongs to the RLP family.</text>
</comment>
<evidence type="ECO:0000256" key="6">
    <source>
        <dbReference type="ARBA" id="ARBA00022737"/>
    </source>
</evidence>
<dbReference type="PRINTS" id="PR00019">
    <property type="entry name" value="LEURICHRPT"/>
</dbReference>
<dbReference type="Proteomes" id="UP001153076">
    <property type="component" value="Unassembled WGS sequence"/>
</dbReference>
<evidence type="ECO:0000256" key="9">
    <source>
        <dbReference type="ARBA" id="ARBA00023170"/>
    </source>
</evidence>
<keyword evidence="5" id="KW-0812">Transmembrane</keyword>
<evidence type="ECO:0000256" key="1">
    <source>
        <dbReference type="ARBA" id="ARBA00004251"/>
    </source>
</evidence>
<evidence type="ECO:0000256" key="2">
    <source>
        <dbReference type="ARBA" id="ARBA00009592"/>
    </source>
</evidence>
<evidence type="ECO:0000313" key="11">
    <source>
        <dbReference type="EMBL" id="KAJ8443472.1"/>
    </source>
</evidence>
<keyword evidence="6" id="KW-0677">Repeat</keyword>
<keyword evidence="3" id="KW-1003">Cell membrane</keyword>
<evidence type="ECO:0000256" key="7">
    <source>
        <dbReference type="ARBA" id="ARBA00022989"/>
    </source>
</evidence>
<gene>
    <name evidence="11" type="ORF">Cgig2_016955</name>
</gene>
<reference evidence="11" key="1">
    <citation type="submission" date="2022-04" db="EMBL/GenBank/DDBJ databases">
        <title>Carnegiea gigantea Genome sequencing and assembly v2.</title>
        <authorList>
            <person name="Copetti D."/>
            <person name="Sanderson M.J."/>
            <person name="Burquez A."/>
            <person name="Wojciechowski M.F."/>
        </authorList>
    </citation>
    <scope>NUCLEOTIDE SEQUENCE</scope>
    <source>
        <strain evidence="11">SGP5-SGP5p</strain>
        <tissue evidence="11">Aerial part</tissue>
    </source>
</reference>